<dbReference type="EMBL" id="JAEOAQ010000007">
    <property type="protein sequence ID" value="KAG5417107.1"/>
    <property type="molecule type" value="Genomic_DNA"/>
</dbReference>
<dbReference type="AlphaFoldDB" id="A0A8H7ZEA7"/>
<feature type="domain" description="Rrn7/TAF1B C-terminal cyclin" evidence="12">
    <location>
        <begin position="223"/>
        <end position="372"/>
    </location>
</feature>
<evidence type="ECO:0000259" key="11">
    <source>
        <dbReference type="Pfam" id="PF20644"/>
    </source>
</evidence>
<dbReference type="InterPro" id="IPR048540">
    <property type="entry name" value="Rrn7_cyclin_N"/>
</dbReference>
<dbReference type="InterPro" id="IPR021752">
    <property type="entry name" value="TF_Rrn7_Zf"/>
</dbReference>
<dbReference type="InterPro" id="IPR048538">
    <property type="entry name" value="Rrn7_cyclin_C"/>
</dbReference>
<evidence type="ECO:0000256" key="9">
    <source>
        <dbReference type="ARBA" id="ARBA00023242"/>
    </source>
</evidence>
<keyword evidence="3" id="KW-0479">Metal-binding</keyword>
<evidence type="ECO:0000256" key="4">
    <source>
        <dbReference type="ARBA" id="ARBA00022771"/>
    </source>
</evidence>
<feature type="domain" description="RRN7-type" evidence="10">
    <location>
        <begin position="6"/>
        <end position="39"/>
    </location>
</feature>
<dbReference type="Pfam" id="PF20644">
    <property type="entry name" value="Rrn7_cyclin_N"/>
    <property type="match status" value="1"/>
</dbReference>
<sequence length="484" mass="56280">MGKQLWFKGPICGTDNCKSRLYRNRDGLTICQYGHVLEGAVEYNDDQDQQPVQTRRLNVVSVDERGNFASQSSQRIGKKRKLELLTGSEALPIFYRCLQIIMKAQLDAVVEIYFSDGVRPHLTSIVKSYWSRALNHYYKIGEDDGNDKPVSKLKRSLDVLDLICIIYMASLELHAYPFYLDDVVECITLDKIPYFKTYHLLPLHELKKLHGTYHGRLQGYQAPTEGQILRRISYLCPIVLQHDLSIPSSYYFPFIYHTLAHTLLLPNTPYLFMLIFHFLNVYKKLTFEIPIKSQSATKLTECFPEVYLISVIIYIVNLHFEYGQPSFQPTVWINRVKAYNLEYQYNNEITDDTLLNWSIEKTERYTNWVYNHLLPDKYKIGDGSEESDLSVMEKRLFQIFPLEGIPEDPNKSELVAHDFDLSTGKLNTLKHIMDAGLNSRSNIDHSQIDKLLFNLLSKAINLSTTELRDLYESITKKFRKIPNV</sequence>
<evidence type="ECO:0000256" key="8">
    <source>
        <dbReference type="ARBA" id="ARBA00023163"/>
    </source>
</evidence>
<keyword evidence="4" id="KW-0863">Zinc-finger</keyword>
<organism evidence="13 14">
    <name type="scientific">Candida metapsilosis</name>
    <dbReference type="NCBI Taxonomy" id="273372"/>
    <lineage>
        <taxon>Eukaryota</taxon>
        <taxon>Fungi</taxon>
        <taxon>Dikarya</taxon>
        <taxon>Ascomycota</taxon>
        <taxon>Saccharomycotina</taxon>
        <taxon>Pichiomycetes</taxon>
        <taxon>Debaryomycetaceae</taxon>
        <taxon>Candida/Lodderomyces clade</taxon>
        <taxon>Candida</taxon>
    </lineage>
</organism>
<protein>
    <submittedName>
        <fullName evidence="13">RRN7</fullName>
    </submittedName>
</protein>
<dbReference type="Proteomes" id="UP000669133">
    <property type="component" value="Unassembled WGS sequence"/>
</dbReference>
<name>A0A8H7ZEA7_9ASCO</name>
<evidence type="ECO:0000256" key="1">
    <source>
        <dbReference type="ARBA" id="ARBA00004604"/>
    </source>
</evidence>
<evidence type="ECO:0000256" key="5">
    <source>
        <dbReference type="ARBA" id="ARBA00022833"/>
    </source>
</evidence>
<evidence type="ECO:0000256" key="7">
    <source>
        <dbReference type="ARBA" id="ARBA00023125"/>
    </source>
</evidence>
<dbReference type="GO" id="GO:0042790">
    <property type="term" value="P:nucleolar large rRNA transcription by RNA polymerase I"/>
    <property type="evidence" value="ECO:0007669"/>
    <property type="project" value="TreeGrafter"/>
</dbReference>
<evidence type="ECO:0000313" key="14">
    <source>
        <dbReference type="Proteomes" id="UP000669133"/>
    </source>
</evidence>
<keyword evidence="7" id="KW-0238">DNA-binding</keyword>
<keyword evidence="14" id="KW-1185">Reference proteome</keyword>
<keyword evidence="6" id="KW-0805">Transcription regulation</keyword>
<dbReference type="GO" id="GO:0008270">
    <property type="term" value="F:zinc ion binding"/>
    <property type="evidence" value="ECO:0007669"/>
    <property type="project" value="UniProtKB-KW"/>
</dbReference>
<reference evidence="13 14" key="1">
    <citation type="submission" date="2020-12" db="EMBL/GenBank/DDBJ databases">
        <title>Effect of drift, selection, and recombination on the evolution of hybrid genomes in Candida yeast pathogens.</title>
        <authorList>
            <person name="Mixao V."/>
            <person name="Ksiezopolska E."/>
            <person name="Saus E."/>
            <person name="Boekhout T."/>
            <person name="Gacser A."/>
            <person name="Gabaldon T."/>
        </authorList>
    </citation>
    <scope>NUCLEOTIDE SEQUENCE [LARGE SCALE GENOMIC DNA]</scope>
    <source>
        <strain evidence="13 14">BP57</strain>
    </source>
</reference>
<keyword evidence="8" id="KW-0804">Transcription</keyword>
<dbReference type="Pfam" id="PF20645">
    <property type="entry name" value="Rrn7_cyclin_C"/>
    <property type="match status" value="1"/>
</dbReference>
<comment type="caution">
    <text evidence="13">The sequence shown here is derived from an EMBL/GenBank/DDBJ whole genome shotgun (WGS) entry which is preliminary data.</text>
</comment>
<dbReference type="GO" id="GO:0070860">
    <property type="term" value="C:RNA polymerase I core factor complex"/>
    <property type="evidence" value="ECO:0007669"/>
    <property type="project" value="InterPro"/>
</dbReference>
<proteinExistence type="inferred from homology"/>
<dbReference type="OrthoDB" id="428577at2759"/>
<keyword evidence="5" id="KW-0862">Zinc</keyword>
<keyword evidence="9" id="KW-0539">Nucleus</keyword>
<dbReference type="GO" id="GO:0001164">
    <property type="term" value="F:RNA polymerase I core promoter sequence-specific DNA binding"/>
    <property type="evidence" value="ECO:0007669"/>
    <property type="project" value="InterPro"/>
</dbReference>
<comment type="similarity">
    <text evidence="2">Belongs to the RRN7/TAF1B family.</text>
</comment>
<dbReference type="Pfam" id="PF11781">
    <property type="entry name" value="Zn_ribbon_RRN7"/>
    <property type="match status" value="1"/>
</dbReference>
<evidence type="ECO:0000256" key="3">
    <source>
        <dbReference type="ARBA" id="ARBA00022723"/>
    </source>
</evidence>
<comment type="subcellular location">
    <subcellularLocation>
        <location evidence="1">Nucleus</location>
        <location evidence="1">Nucleolus</location>
    </subcellularLocation>
</comment>
<evidence type="ECO:0000256" key="2">
    <source>
        <dbReference type="ARBA" id="ARBA00006899"/>
    </source>
</evidence>
<accession>A0A8H7ZEA7</accession>
<dbReference type="PANTHER" id="PTHR31576:SF2">
    <property type="entry name" value="TATA BOX-BINDING PROTEIN-ASSOCIATED FACTOR RNA POLYMERASE I SUBUNIT B"/>
    <property type="match status" value="1"/>
</dbReference>
<gene>
    <name evidence="13" type="ORF">I9W82_004740</name>
</gene>
<dbReference type="RefSeq" id="XP_067546223.1">
    <property type="nucleotide sequence ID" value="XM_067693843.1"/>
</dbReference>
<evidence type="ECO:0000256" key="6">
    <source>
        <dbReference type="ARBA" id="ARBA00023015"/>
    </source>
</evidence>
<dbReference type="GeneID" id="93653369"/>
<evidence type="ECO:0000313" key="13">
    <source>
        <dbReference type="EMBL" id="KAG5417107.1"/>
    </source>
</evidence>
<evidence type="ECO:0000259" key="10">
    <source>
        <dbReference type="Pfam" id="PF11781"/>
    </source>
</evidence>
<feature type="domain" description="Rrn7/TAF1B N-terminal cyclin" evidence="11">
    <location>
        <begin position="98"/>
        <end position="202"/>
    </location>
</feature>
<evidence type="ECO:0000259" key="12">
    <source>
        <dbReference type="Pfam" id="PF20645"/>
    </source>
</evidence>
<dbReference type="PANTHER" id="PTHR31576">
    <property type="entry name" value="TATA BOX-BINDING PROTEIN-ASSOCIATED FACTOR RNA POLYMERASE I SUBUNIT B"/>
    <property type="match status" value="1"/>
</dbReference>
<dbReference type="InterPro" id="IPR033599">
    <property type="entry name" value="TAF1B/Rrn7"/>
</dbReference>